<organism evidence="2 3">
    <name type="scientific">Parathielavia appendiculata</name>
    <dbReference type="NCBI Taxonomy" id="2587402"/>
    <lineage>
        <taxon>Eukaryota</taxon>
        <taxon>Fungi</taxon>
        <taxon>Dikarya</taxon>
        <taxon>Ascomycota</taxon>
        <taxon>Pezizomycotina</taxon>
        <taxon>Sordariomycetes</taxon>
        <taxon>Sordariomycetidae</taxon>
        <taxon>Sordariales</taxon>
        <taxon>Chaetomiaceae</taxon>
        <taxon>Parathielavia</taxon>
    </lineage>
</organism>
<dbReference type="AlphaFoldDB" id="A0AAN6TZQ1"/>
<dbReference type="RefSeq" id="XP_062647479.1">
    <property type="nucleotide sequence ID" value="XM_062787295.1"/>
</dbReference>
<evidence type="ECO:0000313" key="3">
    <source>
        <dbReference type="Proteomes" id="UP001302602"/>
    </source>
</evidence>
<proteinExistence type="predicted"/>
<feature type="compositionally biased region" description="Polar residues" evidence="1">
    <location>
        <begin position="63"/>
        <end position="73"/>
    </location>
</feature>
<dbReference type="GeneID" id="87824065"/>
<dbReference type="Proteomes" id="UP001302602">
    <property type="component" value="Unassembled WGS sequence"/>
</dbReference>
<sequence>MTEATTVMEGVRSKGCLLCSHVSPCPLTLLIPALWLFVPTSAQPANHQLEARPGSCAPDKTPARSTHSSTGFR</sequence>
<reference evidence="2" key="2">
    <citation type="submission" date="2023-05" db="EMBL/GenBank/DDBJ databases">
        <authorList>
            <consortium name="Lawrence Berkeley National Laboratory"/>
            <person name="Steindorff A."/>
            <person name="Hensen N."/>
            <person name="Bonometti L."/>
            <person name="Westerberg I."/>
            <person name="Brannstrom I.O."/>
            <person name="Guillou S."/>
            <person name="Cros-Aarteil S."/>
            <person name="Calhoun S."/>
            <person name="Haridas S."/>
            <person name="Kuo A."/>
            <person name="Mondo S."/>
            <person name="Pangilinan J."/>
            <person name="Riley R."/>
            <person name="Labutti K."/>
            <person name="Andreopoulos B."/>
            <person name="Lipzen A."/>
            <person name="Chen C."/>
            <person name="Yanf M."/>
            <person name="Daum C."/>
            <person name="Ng V."/>
            <person name="Clum A."/>
            <person name="Ohm R."/>
            <person name="Martin F."/>
            <person name="Silar P."/>
            <person name="Natvig D."/>
            <person name="Lalanne C."/>
            <person name="Gautier V."/>
            <person name="Ament-Velasquez S.L."/>
            <person name="Kruys A."/>
            <person name="Hutchinson M.I."/>
            <person name="Powell A.J."/>
            <person name="Barry K."/>
            <person name="Miller A.N."/>
            <person name="Grigoriev I.V."/>
            <person name="Debuchy R."/>
            <person name="Gladieux P."/>
            <person name="Thoren M.H."/>
            <person name="Johannesson H."/>
        </authorList>
    </citation>
    <scope>NUCLEOTIDE SEQUENCE</scope>
    <source>
        <strain evidence="2">CBS 731.68</strain>
    </source>
</reference>
<feature type="region of interest" description="Disordered" evidence="1">
    <location>
        <begin position="48"/>
        <end position="73"/>
    </location>
</feature>
<evidence type="ECO:0000256" key="1">
    <source>
        <dbReference type="SAM" id="MobiDB-lite"/>
    </source>
</evidence>
<protein>
    <submittedName>
        <fullName evidence="2">Uncharacterized protein</fullName>
    </submittedName>
</protein>
<dbReference type="EMBL" id="MU853228">
    <property type="protein sequence ID" value="KAK4123708.1"/>
    <property type="molecule type" value="Genomic_DNA"/>
</dbReference>
<reference evidence="2" key="1">
    <citation type="journal article" date="2023" name="Mol. Phylogenet. Evol.">
        <title>Genome-scale phylogeny and comparative genomics of the fungal order Sordariales.</title>
        <authorList>
            <person name="Hensen N."/>
            <person name="Bonometti L."/>
            <person name="Westerberg I."/>
            <person name="Brannstrom I.O."/>
            <person name="Guillou S."/>
            <person name="Cros-Aarteil S."/>
            <person name="Calhoun S."/>
            <person name="Haridas S."/>
            <person name="Kuo A."/>
            <person name="Mondo S."/>
            <person name="Pangilinan J."/>
            <person name="Riley R."/>
            <person name="LaButti K."/>
            <person name="Andreopoulos B."/>
            <person name="Lipzen A."/>
            <person name="Chen C."/>
            <person name="Yan M."/>
            <person name="Daum C."/>
            <person name="Ng V."/>
            <person name="Clum A."/>
            <person name="Steindorff A."/>
            <person name="Ohm R.A."/>
            <person name="Martin F."/>
            <person name="Silar P."/>
            <person name="Natvig D.O."/>
            <person name="Lalanne C."/>
            <person name="Gautier V."/>
            <person name="Ament-Velasquez S.L."/>
            <person name="Kruys A."/>
            <person name="Hutchinson M.I."/>
            <person name="Powell A.J."/>
            <person name="Barry K."/>
            <person name="Miller A.N."/>
            <person name="Grigoriev I.V."/>
            <person name="Debuchy R."/>
            <person name="Gladieux P."/>
            <person name="Hiltunen Thoren M."/>
            <person name="Johannesson H."/>
        </authorList>
    </citation>
    <scope>NUCLEOTIDE SEQUENCE</scope>
    <source>
        <strain evidence="2">CBS 731.68</strain>
    </source>
</reference>
<accession>A0AAN6TZQ1</accession>
<name>A0AAN6TZQ1_9PEZI</name>
<evidence type="ECO:0000313" key="2">
    <source>
        <dbReference type="EMBL" id="KAK4123708.1"/>
    </source>
</evidence>
<comment type="caution">
    <text evidence="2">The sequence shown here is derived from an EMBL/GenBank/DDBJ whole genome shotgun (WGS) entry which is preliminary data.</text>
</comment>
<gene>
    <name evidence="2" type="ORF">N657DRAFT_421733</name>
</gene>
<keyword evidence="3" id="KW-1185">Reference proteome</keyword>